<dbReference type="Proteomes" id="UP000001025">
    <property type="component" value="Chromosome"/>
</dbReference>
<evidence type="ECO:0008006" key="4">
    <source>
        <dbReference type="Google" id="ProtNLM"/>
    </source>
</evidence>
<protein>
    <recommendedName>
        <fullName evidence="4">Membrane associated protein</fullName>
    </recommendedName>
</protein>
<evidence type="ECO:0000313" key="3">
    <source>
        <dbReference type="Proteomes" id="UP000001025"/>
    </source>
</evidence>
<keyword evidence="1" id="KW-0812">Transmembrane</keyword>
<organism evidence="2 3">
    <name type="scientific">Rhodopirellula baltica (strain DSM 10527 / NCIMB 13988 / SH1)</name>
    <dbReference type="NCBI Taxonomy" id="243090"/>
    <lineage>
        <taxon>Bacteria</taxon>
        <taxon>Pseudomonadati</taxon>
        <taxon>Planctomycetota</taxon>
        <taxon>Planctomycetia</taxon>
        <taxon>Pirellulales</taxon>
        <taxon>Pirellulaceae</taxon>
        <taxon>Rhodopirellula</taxon>
    </lineage>
</organism>
<dbReference type="InParanoid" id="Q7UF22"/>
<dbReference type="HOGENOM" id="CLU_1146274_0_0_0"/>
<gene>
    <name evidence="2" type="ordered locus">RB10396</name>
</gene>
<dbReference type="EnsemblBacteria" id="CAD78861">
    <property type="protein sequence ID" value="CAD78861"/>
    <property type="gene ID" value="RB10396"/>
</dbReference>
<accession>Q7UF22</accession>
<dbReference type="STRING" id="243090.RB10396"/>
<keyword evidence="1" id="KW-0472">Membrane</keyword>
<keyword evidence="3" id="KW-1185">Reference proteome</keyword>
<evidence type="ECO:0000313" key="2">
    <source>
        <dbReference type="EMBL" id="CAD78861.1"/>
    </source>
</evidence>
<dbReference type="OrthoDB" id="250722at2"/>
<evidence type="ECO:0000256" key="1">
    <source>
        <dbReference type="SAM" id="Phobius"/>
    </source>
</evidence>
<sequence>MFPSGLVLKCRWMCFAKRWKSICPFKATMEKQLLSRLTLQDTHIVETIAKLQRRISERFPDSGLQHLCGELLEVGRSASQRSQEIGRPIRRIRFASYLLLAGLIGSLVVLIFSIAQPTTTDLSSDDMKLPNLIAMADSSSQVMLLLSAGIYFLISLETRLKRRRALTAIHELRSICHIIDMHQLTKDPERVLANFRGTDNSPRQKMTPLELNRYLDYCSEMLSLTGKIAALYVKNFDDAASVAAVSEVEQLSTGLSRKIWQKIMILNQSVGTTTPTRNPNPQ</sequence>
<proteinExistence type="predicted"/>
<dbReference type="EMBL" id="BX294151">
    <property type="protein sequence ID" value="CAD78861.1"/>
    <property type="molecule type" value="Genomic_DNA"/>
</dbReference>
<dbReference type="AlphaFoldDB" id="Q7UF22"/>
<dbReference type="PATRIC" id="fig|243090.15.peg.5028"/>
<name>Q7UF22_RHOBA</name>
<reference evidence="2 3" key="1">
    <citation type="journal article" date="2003" name="Proc. Natl. Acad. Sci. U.S.A.">
        <title>Complete genome sequence of the marine planctomycete Pirellula sp. strain 1.</title>
        <authorList>
            <person name="Gloeckner F.O."/>
            <person name="Kube M."/>
            <person name="Bauer M."/>
            <person name="Teeling H."/>
            <person name="Lombardot T."/>
            <person name="Ludwig W."/>
            <person name="Gade D."/>
            <person name="Beck A."/>
            <person name="Borzym K."/>
            <person name="Heitmann K."/>
            <person name="Rabus R."/>
            <person name="Schlesner H."/>
            <person name="Amann R."/>
            <person name="Reinhardt R."/>
        </authorList>
    </citation>
    <scope>NUCLEOTIDE SEQUENCE [LARGE SCALE GENOMIC DNA]</scope>
    <source>
        <strain evidence="3">DSM 10527 / NCIMB 13988 / SH1</strain>
    </source>
</reference>
<dbReference type="KEGG" id="rba:RB10396"/>
<feature type="transmembrane region" description="Helical" evidence="1">
    <location>
        <begin position="132"/>
        <end position="154"/>
    </location>
</feature>
<feature type="transmembrane region" description="Helical" evidence="1">
    <location>
        <begin position="94"/>
        <end position="112"/>
    </location>
</feature>
<keyword evidence="1" id="KW-1133">Transmembrane helix</keyword>
<dbReference type="eggNOG" id="ENOG502ZSEY">
    <property type="taxonomic scope" value="Bacteria"/>
</dbReference>